<organism evidence="1 2">
    <name type="scientific">Haliscomenobacter hydrossis (strain ATCC 27775 / DSM 1100 / LMG 10767 / O)</name>
    <dbReference type="NCBI Taxonomy" id="760192"/>
    <lineage>
        <taxon>Bacteria</taxon>
        <taxon>Pseudomonadati</taxon>
        <taxon>Bacteroidota</taxon>
        <taxon>Saprospiria</taxon>
        <taxon>Saprospirales</taxon>
        <taxon>Haliscomenobacteraceae</taxon>
        <taxon>Haliscomenobacter</taxon>
    </lineage>
</organism>
<protein>
    <recommendedName>
        <fullName evidence="3">Lipoprotein</fullName>
    </recommendedName>
</protein>
<gene>
    <name evidence="1" type="ordered locus">Halhy_5081</name>
</gene>
<accession>F4L2F4</accession>
<dbReference type="PROSITE" id="PS51257">
    <property type="entry name" value="PROKAR_LIPOPROTEIN"/>
    <property type="match status" value="1"/>
</dbReference>
<dbReference type="EMBL" id="CP002691">
    <property type="protein sequence ID" value="AEE52907.1"/>
    <property type="molecule type" value="Genomic_DNA"/>
</dbReference>
<dbReference type="STRING" id="760192.Halhy_5081"/>
<reference evidence="1 2" key="1">
    <citation type="journal article" date="2011" name="Stand. Genomic Sci.">
        <title>Complete genome sequence of Haliscomenobacter hydrossis type strain (O).</title>
        <authorList>
            <consortium name="US DOE Joint Genome Institute (JGI-PGF)"/>
            <person name="Daligault H."/>
            <person name="Lapidus A."/>
            <person name="Zeytun A."/>
            <person name="Nolan M."/>
            <person name="Lucas S."/>
            <person name="Del Rio T.G."/>
            <person name="Tice H."/>
            <person name="Cheng J.F."/>
            <person name="Tapia R."/>
            <person name="Han C."/>
            <person name="Goodwin L."/>
            <person name="Pitluck S."/>
            <person name="Liolios K."/>
            <person name="Pagani I."/>
            <person name="Ivanova N."/>
            <person name="Huntemann M."/>
            <person name="Mavromatis K."/>
            <person name="Mikhailova N."/>
            <person name="Pati A."/>
            <person name="Chen A."/>
            <person name="Palaniappan K."/>
            <person name="Land M."/>
            <person name="Hauser L."/>
            <person name="Brambilla E.M."/>
            <person name="Rohde M."/>
            <person name="Verbarg S."/>
            <person name="Goker M."/>
            <person name="Bristow J."/>
            <person name="Eisen J.A."/>
            <person name="Markowitz V."/>
            <person name="Hugenholtz P."/>
            <person name="Kyrpides N.C."/>
            <person name="Klenk H.P."/>
            <person name="Woyke T."/>
        </authorList>
    </citation>
    <scope>NUCLEOTIDE SEQUENCE [LARGE SCALE GENOMIC DNA]</scope>
    <source>
        <strain evidence="2">ATCC 27775 / DSM 1100 / LMG 10767 / O</strain>
    </source>
</reference>
<evidence type="ECO:0008006" key="3">
    <source>
        <dbReference type="Google" id="ProtNLM"/>
    </source>
</evidence>
<sequence>MTIRFLFAILIFVGLISSCDKTNSSKEHRWNKLDEIKLDFYSVNANKFGIRYDSIGRPNRNDSVLLLSCNAVLVKNRSFFSKDSSRYFFKWQDKRGKPLSGLARDWFFTKLIYKNDTLVGAGYENLIIDFRGYNYEENVEFKEGLKQNKWYLNRWLYLYAKHKKLI</sequence>
<keyword evidence="2" id="KW-1185">Reference proteome</keyword>
<proteinExistence type="predicted"/>
<dbReference type="RefSeq" id="WP_013767442.1">
    <property type="nucleotide sequence ID" value="NC_015510.1"/>
</dbReference>
<dbReference type="HOGENOM" id="CLU_1600408_0_0_10"/>
<dbReference type="Proteomes" id="UP000008461">
    <property type="component" value="Chromosome"/>
</dbReference>
<reference key="2">
    <citation type="submission" date="2011-04" db="EMBL/GenBank/DDBJ databases">
        <title>Complete sequence of chromosome of Haliscomenobacter hydrossis DSM 1100.</title>
        <authorList>
            <consortium name="US DOE Joint Genome Institute (JGI-PGF)"/>
            <person name="Lucas S."/>
            <person name="Han J."/>
            <person name="Lapidus A."/>
            <person name="Bruce D."/>
            <person name="Goodwin L."/>
            <person name="Pitluck S."/>
            <person name="Peters L."/>
            <person name="Kyrpides N."/>
            <person name="Mavromatis K."/>
            <person name="Ivanova N."/>
            <person name="Ovchinnikova G."/>
            <person name="Pagani I."/>
            <person name="Daligault H."/>
            <person name="Detter J.C."/>
            <person name="Han C."/>
            <person name="Land M."/>
            <person name="Hauser L."/>
            <person name="Markowitz V."/>
            <person name="Cheng J.-F."/>
            <person name="Hugenholtz P."/>
            <person name="Woyke T."/>
            <person name="Wu D."/>
            <person name="Verbarg S."/>
            <person name="Frueling A."/>
            <person name="Brambilla E."/>
            <person name="Klenk H.-P."/>
            <person name="Eisen J.A."/>
        </authorList>
    </citation>
    <scope>NUCLEOTIDE SEQUENCE</scope>
    <source>
        <strain>DSM 1100</strain>
    </source>
</reference>
<evidence type="ECO:0000313" key="1">
    <source>
        <dbReference type="EMBL" id="AEE52907.1"/>
    </source>
</evidence>
<evidence type="ECO:0000313" key="2">
    <source>
        <dbReference type="Proteomes" id="UP000008461"/>
    </source>
</evidence>
<dbReference type="AlphaFoldDB" id="F4L2F4"/>
<name>F4L2F4_HALH1</name>
<dbReference type="KEGG" id="hhy:Halhy_5081"/>